<sequence length="247" mass="26331">MANAAGVLLVEDDPALVRFFRLATEDLGITLRVCATVAEAIVALEAEPSQLIITDLMLPGESGLVLLQRLQQTPRLRAGARLAVCSAGITAQVQGELAALGAWRQMHKPVSVQAVRDCVQEGLRLPVEEASAGSPPGDGADAWVNDEAAAVARYFAGNLALFTSFRESCLAQFPVDMESGDTALAARDAAAFRRVNHTLKSVLLSLGMTQASDCARRLELAAAEADWREAEGDWARLRGLLLSLVRP</sequence>
<organism evidence="7 8">
    <name type="scientific">Rhodoferax koreensis</name>
    <dbReference type="NCBI Taxonomy" id="1842727"/>
    <lineage>
        <taxon>Bacteria</taxon>
        <taxon>Pseudomonadati</taxon>
        <taxon>Pseudomonadota</taxon>
        <taxon>Betaproteobacteria</taxon>
        <taxon>Burkholderiales</taxon>
        <taxon>Comamonadaceae</taxon>
        <taxon>Rhodoferax</taxon>
    </lineage>
</organism>
<dbReference type="RefSeq" id="WP_076198567.1">
    <property type="nucleotide sequence ID" value="NZ_CP019236.1"/>
</dbReference>
<proteinExistence type="predicted"/>
<dbReference type="InterPro" id="IPR001789">
    <property type="entry name" value="Sig_transdc_resp-reg_receiver"/>
</dbReference>
<accession>A0A1P8JU17</accession>
<keyword evidence="8" id="KW-1185">Reference proteome</keyword>
<dbReference type="InterPro" id="IPR008207">
    <property type="entry name" value="Sig_transdc_His_kin_Hpt_dom"/>
</dbReference>
<evidence type="ECO:0000259" key="6">
    <source>
        <dbReference type="PROSITE" id="PS50894"/>
    </source>
</evidence>
<dbReference type="SUPFAM" id="SSF47226">
    <property type="entry name" value="Histidine-containing phosphotransfer domain, HPT domain"/>
    <property type="match status" value="1"/>
</dbReference>
<dbReference type="STRING" id="1842727.RD110_08600"/>
<evidence type="ECO:0000313" key="7">
    <source>
        <dbReference type="EMBL" id="APW37247.1"/>
    </source>
</evidence>
<dbReference type="Pfam" id="PF00072">
    <property type="entry name" value="Response_reg"/>
    <property type="match status" value="1"/>
</dbReference>
<protein>
    <recommendedName>
        <fullName evidence="9">Response regulatory domain-containing protein</fullName>
    </recommendedName>
</protein>
<reference evidence="7 8" key="1">
    <citation type="submission" date="2017-01" db="EMBL/GenBank/DDBJ databases">
        <authorList>
            <person name="Mah S.A."/>
            <person name="Swanson W.J."/>
            <person name="Moy G.W."/>
            <person name="Vacquier V.D."/>
        </authorList>
    </citation>
    <scope>NUCLEOTIDE SEQUENCE [LARGE SCALE GENOMIC DNA]</scope>
    <source>
        <strain evidence="7 8">DCY110</strain>
    </source>
</reference>
<dbReference type="EMBL" id="CP019236">
    <property type="protein sequence ID" value="APW37247.1"/>
    <property type="molecule type" value="Genomic_DNA"/>
</dbReference>
<dbReference type="PANTHER" id="PTHR44591:SF3">
    <property type="entry name" value="RESPONSE REGULATORY DOMAIN-CONTAINING PROTEIN"/>
    <property type="match status" value="1"/>
</dbReference>
<evidence type="ECO:0008006" key="9">
    <source>
        <dbReference type="Google" id="ProtNLM"/>
    </source>
</evidence>
<feature type="domain" description="HPt" evidence="6">
    <location>
        <begin position="158"/>
        <end position="247"/>
    </location>
</feature>
<dbReference type="PROSITE" id="PS50894">
    <property type="entry name" value="HPT"/>
    <property type="match status" value="1"/>
</dbReference>
<gene>
    <name evidence="7" type="ORF">RD110_08600</name>
</gene>
<dbReference type="SMART" id="SM00448">
    <property type="entry name" value="REC"/>
    <property type="match status" value="1"/>
</dbReference>
<feature type="modified residue" description="4-aspartylphosphate" evidence="4">
    <location>
        <position position="55"/>
    </location>
</feature>
<evidence type="ECO:0000256" key="3">
    <source>
        <dbReference type="PROSITE-ProRule" id="PRU00110"/>
    </source>
</evidence>
<evidence type="ECO:0000256" key="2">
    <source>
        <dbReference type="ARBA" id="ARBA00023012"/>
    </source>
</evidence>
<dbReference type="InterPro" id="IPR050595">
    <property type="entry name" value="Bact_response_regulator"/>
</dbReference>
<dbReference type="SUPFAM" id="SSF52172">
    <property type="entry name" value="CheY-like"/>
    <property type="match status" value="1"/>
</dbReference>
<evidence type="ECO:0000256" key="1">
    <source>
        <dbReference type="ARBA" id="ARBA00022553"/>
    </source>
</evidence>
<dbReference type="Gene3D" id="1.20.120.160">
    <property type="entry name" value="HPT domain"/>
    <property type="match status" value="1"/>
</dbReference>
<dbReference type="InterPro" id="IPR011006">
    <property type="entry name" value="CheY-like_superfamily"/>
</dbReference>
<dbReference type="InterPro" id="IPR036641">
    <property type="entry name" value="HPT_dom_sf"/>
</dbReference>
<dbReference type="OrthoDB" id="9150035at2"/>
<dbReference type="AlphaFoldDB" id="A0A1P8JU17"/>
<dbReference type="GO" id="GO:0004672">
    <property type="term" value="F:protein kinase activity"/>
    <property type="evidence" value="ECO:0007669"/>
    <property type="project" value="UniProtKB-ARBA"/>
</dbReference>
<keyword evidence="2" id="KW-0902">Two-component regulatory system</keyword>
<dbReference type="KEGG" id="rhy:RD110_08600"/>
<evidence type="ECO:0000259" key="5">
    <source>
        <dbReference type="PROSITE" id="PS50110"/>
    </source>
</evidence>
<feature type="domain" description="Response regulatory" evidence="5">
    <location>
        <begin position="6"/>
        <end position="123"/>
    </location>
</feature>
<dbReference type="Gene3D" id="3.40.50.2300">
    <property type="match status" value="1"/>
</dbReference>
<evidence type="ECO:0000256" key="4">
    <source>
        <dbReference type="PROSITE-ProRule" id="PRU00169"/>
    </source>
</evidence>
<evidence type="ECO:0000313" key="8">
    <source>
        <dbReference type="Proteomes" id="UP000186609"/>
    </source>
</evidence>
<dbReference type="GO" id="GO:0000160">
    <property type="term" value="P:phosphorelay signal transduction system"/>
    <property type="evidence" value="ECO:0007669"/>
    <property type="project" value="UniProtKB-KW"/>
</dbReference>
<dbReference type="PANTHER" id="PTHR44591">
    <property type="entry name" value="STRESS RESPONSE REGULATOR PROTEIN 1"/>
    <property type="match status" value="1"/>
</dbReference>
<feature type="modified residue" description="Phosphohistidine" evidence="3">
    <location>
        <position position="197"/>
    </location>
</feature>
<name>A0A1P8JU17_9BURK</name>
<dbReference type="PROSITE" id="PS50110">
    <property type="entry name" value="RESPONSE_REGULATORY"/>
    <property type="match status" value="1"/>
</dbReference>
<dbReference type="Proteomes" id="UP000186609">
    <property type="component" value="Chromosome"/>
</dbReference>
<keyword evidence="1 4" id="KW-0597">Phosphoprotein</keyword>
<dbReference type="Pfam" id="PF01627">
    <property type="entry name" value="Hpt"/>
    <property type="match status" value="1"/>
</dbReference>